<keyword evidence="3" id="KW-1185">Reference proteome</keyword>
<dbReference type="KEGG" id="xin:Q7W82_01830"/>
<gene>
    <name evidence="1" type="ORF">L3V74_05755</name>
    <name evidence="2" type="ORF">Q7W82_01830</name>
</gene>
<evidence type="ECO:0000313" key="1">
    <source>
        <dbReference type="EMBL" id="MCI2261039.1"/>
    </source>
</evidence>
<name>A0AAU8I6B7_9XANT</name>
<protein>
    <submittedName>
        <fullName evidence="2">Uncharacterized protein</fullName>
    </submittedName>
</protein>
<accession>A0AAU8I6B7</accession>
<dbReference type="EMBL" id="CP131914">
    <property type="protein sequence ID" value="XCI80932.1"/>
    <property type="molecule type" value="Genomic_DNA"/>
</dbReference>
<evidence type="ECO:0000313" key="2">
    <source>
        <dbReference type="EMBL" id="XCI80932.1"/>
    </source>
</evidence>
<reference evidence="1" key="2">
    <citation type="submission" date="2022-01" db="EMBL/GenBank/DDBJ databases">
        <authorList>
            <person name="Rana R."/>
            <person name="Patil P.B."/>
        </authorList>
    </citation>
    <scope>NUCLEOTIDE SEQUENCE</scope>
    <source>
        <strain evidence="1">PPL560</strain>
    </source>
</reference>
<reference evidence="2" key="3">
    <citation type="submission" date="2023-08" db="EMBL/GenBank/DDBJ databases">
        <title>Complete genome sequence of Xanthomonas indica.</title>
        <authorList>
            <person name="Patil P.B."/>
            <person name="Rana R."/>
        </authorList>
    </citation>
    <scope>NUCLEOTIDE SEQUENCE</scope>
    <source>
        <strain evidence="2">PPL560</strain>
    </source>
</reference>
<organism evidence="2">
    <name type="scientific">Xanthomonas indica</name>
    <dbReference type="NCBI Taxonomy" id="2912242"/>
    <lineage>
        <taxon>Bacteria</taxon>
        <taxon>Pseudomonadati</taxon>
        <taxon>Pseudomonadota</taxon>
        <taxon>Gammaproteobacteria</taxon>
        <taxon>Lysobacterales</taxon>
        <taxon>Lysobacteraceae</taxon>
        <taxon>Xanthomonas</taxon>
    </lineage>
</organism>
<evidence type="ECO:0000313" key="3">
    <source>
        <dbReference type="Proteomes" id="UP001430647"/>
    </source>
</evidence>
<reference evidence="1 3" key="1">
    <citation type="journal article" date="2022" name="Curr. Microbiol.">
        <title>Xanthomonas indica sp. nov., a Novel Member of Non-Pathogenic Xanthomonas Community from Healthy Rice Seeds.</title>
        <authorList>
            <person name="Rana R."/>
            <person name="Madhavan V.N."/>
            <person name="Saroha T."/>
            <person name="Bansal K."/>
            <person name="Kaur A."/>
            <person name="Sonti R.V."/>
            <person name="Patel H.K."/>
            <person name="Patil P.B."/>
        </authorList>
    </citation>
    <scope>NUCLEOTIDE SEQUENCE [LARGE SCALE GENOMIC DNA]</scope>
    <source>
        <strain evidence="1 3">PPL560</strain>
    </source>
</reference>
<dbReference type="AlphaFoldDB" id="A0AAU8I6B7"/>
<proteinExistence type="predicted"/>
<sequence length="143" mass="15877">MHIGLVVRISRRIIAVVLLFGDCKETRSIRWWEWYGIAGLSDKVAKKTEFQRAAGKLISAIQKEWGEELGEKNADFSEDVMNAAHEILQCRSSEKLRDMLGGKNVRQHLGDVWVQRHPSVKPAIAELERVVAADLGGITGAGG</sequence>
<dbReference type="Proteomes" id="UP001430647">
    <property type="component" value="Unassembled WGS sequence"/>
</dbReference>
<dbReference type="RefSeq" id="WP_242159132.1">
    <property type="nucleotide sequence ID" value="NZ_CP131914.1"/>
</dbReference>
<dbReference type="EMBL" id="JAKJPQ010000004">
    <property type="protein sequence ID" value="MCI2261039.1"/>
    <property type="molecule type" value="Genomic_DNA"/>
</dbReference>